<comment type="caution">
    <text evidence="3">The sequence shown here is derived from an EMBL/GenBank/DDBJ whole genome shotgun (WGS) entry which is preliminary data.</text>
</comment>
<dbReference type="Pfam" id="PF00583">
    <property type="entry name" value="Acetyltransf_1"/>
    <property type="match status" value="1"/>
</dbReference>
<dbReference type="CDD" id="cd04301">
    <property type="entry name" value="NAT_SF"/>
    <property type="match status" value="1"/>
</dbReference>
<keyword evidence="3" id="KW-0012">Acyltransferase</keyword>
<dbReference type="PANTHER" id="PTHR13947">
    <property type="entry name" value="GNAT FAMILY N-ACETYLTRANSFERASE"/>
    <property type="match status" value="1"/>
</dbReference>
<dbReference type="RefSeq" id="WP_379190281.1">
    <property type="nucleotide sequence ID" value="NZ_JBHSOW010000080.1"/>
</dbReference>
<evidence type="ECO:0000313" key="4">
    <source>
        <dbReference type="Proteomes" id="UP001596047"/>
    </source>
</evidence>
<gene>
    <name evidence="3" type="ORF">ACFPYJ_21525</name>
</gene>
<evidence type="ECO:0000256" key="1">
    <source>
        <dbReference type="ARBA" id="ARBA00022679"/>
    </source>
</evidence>
<protein>
    <submittedName>
        <fullName evidence="3">GNAT family N-acetyltransferase</fullName>
        <ecNumber evidence="3">2.3.1.-</ecNumber>
    </submittedName>
</protein>
<dbReference type="PROSITE" id="PS51186">
    <property type="entry name" value="GNAT"/>
    <property type="match status" value="1"/>
</dbReference>
<dbReference type="PANTHER" id="PTHR13947:SF37">
    <property type="entry name" value="LD18367P"/>
    <property type="match status" value="1"/>
</dbReference>
<dbReference type="Gene3D" id="3.40.630.30">
    <property type="match status" value="1"/>
</dbReference>
<name>A0ABW0W5E4_9BACL</name>
<evidence type="ECO:0000313" key="3">
    <source>
        <dbReference type="EMBL" id="MFC5651646.1"/>
    </source>
</evidence>
<dbReference type="InterPro" id="IPR050769">
    <property type="entry name" value="NAT_camello-type"/>
</dbReference>
<accession>A0ABW0W5E4</accession>
<organism evidence="3 4">
    <name type="scientific">Paenibacillus solisilvae</name>
    <dbReference type="NCBI Taxonomy" id="2486751"/>
    <lineage>
        <taxon>Bacteria</taxon>
        <taxon>Bacillati</taxon>
        <taxon>Bacillota</taxon>
        <taxon>Bacilli</taxon>
        <taxon>Bacillales</taxon>
        <taxon>Paenibacillaceae</taxon>
        <taxon>Paenibacillus</taxon>
    </lineage>
</organism>
<evidence type="ECO:0000259" key="2">
    <source>
        <dbReference type="PROSITE" id="PS51186"/>
    </source>
</evidence>
<dbReference type="SUPFAM" id="SSF55729">
    <property type="entry name" value="Acyl-CoA N-acyltransferases (Nat)"/>
    <property type="match status" value="1"/>
</dbReference>
<keyword evidence="1 3" id="KW-0808">Transferase</keyword>
<proteinExistence type="predicted"/>
<keyword evidence="4" id="KW-1185">Reference proteome</keyword>
<dbReference type="Proteomes" id="UP001596047">
    <property type="component" value="Unassembled WGS sequence"/>
</dbReference>
<feature type="domain" description="N-acetyltransferase" evidence="2">
    <location>
        <begin position="1"/>
        <end position="152"/>
    </location>
</feature>
<reference evidence="4" key="1">
    <citation type="journal article" date="2019" name="Int. J. Syst. Evol. Microbiol.">
        <title>The Global Catalogue of Microorganisms (GCM) 10K type strain sequencing project: providing services to taxonomists for standard genome sequencing and annotation.</title>
        <authorList>
            <consortium name="The Broad Institute Genomics Platform"/>
            <consortium name="The Broad Institute Genome Sequencing Center for Infectious Disease"/>
            <person name="Wu L."/>
            <person name="Ma J."/>
        </authorList>
    </citation>
    <scope>NUCLEOTIDE SEQUENCE [LARGE SCALE GENOMIC DNA]</scope>
    <source>
        <strain evidence="4">CGMCC 1.3240</strain>
    </source>
</reference>
<sequence>MIKKLDLTSEAAAMQVLDVQIPSYRVEAELIGFNGIPYLSDTVESLMQAEEEFYGYLVDGQLAGMVALSMEEDVLRISRLVIAPPFFRQGIGRKLVQFVLDQNALIETIAVSTGASNLPAVCLYQKLGFVDTGVMEVAPDIFIALFERKKESAYQYLENVLVNP</sequence>
<dbReference type="GO" id="GO:0016746">
    <property type="term" value="F:acyltransferase activity"/>
    <property type="evidence" value="ECO:0007669"/>
    <property type="project" value="UniProtKB-KW"/>
</dbReference>
<dbReference type="EMBL" id="JBHSOW010000080">
    <property type="protein sequence ID" value="MFC5651646.1"/>
    <property type="molecule type" value="Genomic_DNA"/>
</dbReference>
<dbReference type="EC" id="2.3.1.-" evidence="3"/>
<dbReference type="InterPro" id="IPR016181">
    <property type="entry name" value="Acyl_CoA_acyltransferase"/>
</dbReference>
<dbReference type="InterPro" id="IPR000182">
    <property type="entry name" value="GNAT_dom"/>
</dbReference>